<reference evidence="2 3" key="1">
    <citation type="submission" date="2018-06" db="EMBL/GenBank/DDBJ databases">
        <title>Thermoflavimicrobium daqus sp. nov., a thermophilic microbe isolated from Moutai-flavour Daqu.</title>
        <authorList>
            <person name="Wang X."/>
            <person name="Zhou H."/>
        </authorList>
    </citation>
    <scope>NUCLEOTIDE SEQUENCE [LARGE SCALE GENOMIC DNA]</scope>
    <source>
        <strain evidence="2 3">FBKL4.011</strain>
    </source>
</reference>
<dbReference type="InterPro" id="IPR024937">
    <property type="entry name" value="Domain_X"/>
</dbReference>
<sequence length="454" mass="53747">MRSPEIVLNNLASKSNNPLYHYERLYRNLYNKEFYMLAYQNLLSKHAYRKIPIDRKRDFEERIDRVIRKLKDQTYRLQPVSKQNGVLEDQLVLEIIRMLLVAIYEGTFSDHSHSFRSKRSCHTALTEVQSTFTNVKWFILGGIQGCFEQMDQHLLIHLLRRKVKDEKFIQLIYQCLKAGYLYEWKYHQTYSGTPLGGVLSSILANIYFHQLDTFVSELKHSYETMDVHKNPNDKQLFYTRYADDYLIGVIGSKKDAETVKDKLIHFCHEKLKLSLKDVQIVHAKKAVHFLGYQLKCTREEGQTRKIKLYVPKEKWIGKLRSLNVLKVDSNNQWKAIHRTDLVNLEDTRILQVYNQEIKGIYRYYQLANNVTVLRHFYYIMQQSLAKTLACKYNTSVRKIMGKYRRDGLFTVTDSSIKGRSSILYHGGFKRRKKVITDSMVDVFPVRNLNPQQKK</sequence>
<gene>
    <name evidence="2" type="ORF">DL897_14045</name>
</gene>
<dbReference type="SUPFAM" id="SSF56672">
    <property type="entry name" value="DNA/RNA polymerases"/>
    <property type="match status" value="1"/>
</dbReference>
<dbReference type="Proteomes" id="UP000251213">
    <property type="component" value="Unassembled WGS sequence"/>
</dbReference>
<keyword evidence="2" id="KW-0548">Nucleotidyltransferase</keyword>
<dbReference type="RefSeq" id="WP_113659772.1">
    <property type="nucleotide sequence ID" value="NZ_KZ845671.1"/>
</dbReference>
<dbReference type="PROSITE" id="PS50878">
    <property type="entry name" value="RT_POL"/>
    <property type="match status" value="1"/>
</dbReference>
<organism evidence="2 3">
    <name type="scientific">Thermoflavimicrobium daqui</name>
    <dbReference type="NCBI Taxonomy" id="2137476"/>
    <lineage>
        <taxon>Bacteria</taxon>
        <taxon>Bacillati</taxon>
        <taxon>Bacillota</taxon>
        <taxon>Bacilli</taxon>
        <taxon>Bacillales</taxon>
        <taxon>Thermoactinomycetaceae</taxon>
        <taxon>Thermoflavimicrobium</taxon>
    </lineage>
</organism>
<proteinExistence type="predicted"/>
<dbReference type="OrthoDB" id="9793236at2"/>
<dbReference type="InterPro" id="IPR043502">
    <property type="entry name" value="DNA/RNA_pol_sf"/>
</dbReference>
<dbReference type="CDD" id="cd01651">
    <property type="entry name" value="RT_G2_intron"/>
    <property type="match status" value="1"/>
</dbReference>
<dbReference type="Pfam" id="PF01348">
    <property type="entry name" value="Intron_maturas2"/>
    <property type="match status" value="1"/>
</dbReference>
<accession>A0A364K2J6</accession>
<name>A0A364K2J6_9BACL</name>
<dbReference type="InterPro" id="IPR000477">
    <property type="entry name" value="RT_dom"/>
</dbReference>
<keyword evidence="2" id="KW-0808">Transferase</keyword>
<reference evidence="2 3" key="2">
    <citation type="submission" date="2018-06" db="EMBL/GenBank/DDBJ databases">
        <authorList>
            <person name="Zhirakovskaya E."/>
        </authorList>
    </citation>
    <scope>NUCLEOTIDE SEQUENCE [LARGE SCALE GENOMIC DNA]</scope>
    <source>
        <strain evidence="2 3">FBKL4.011</strain>
    </source>
</reference>
<dbReference type="PANTHER" id="PTHR34047:SF8">
    <property type="entry name" value="PROTEIN YKFC"/>
    <property type="match status" value="1"/>
</dbReference>
<evidence type="ECO:0000259" key="1">
    <source>
        <dbReference type="PROSITE" id="PS50878"/>
    </source>
</evidence>
<dbReference type="Pfam" id="PF00078">
    <property type="entry name" value="RVT_1"/>
    <property type="match status" value="1"/>
</dbReference>
<protein>
    <submittedName>
        <fullName evidence="2">Group II intron reverse transcriptase/maturase</fullName>
    </submittedName>
</protein>
<feature type="domain" description="Reverse transcriptase" evidence="1">
    <location>
        <begin position="1"/>
        <end position="294"/>
    </location>
</feature>
<comment type="caution">
    <text evidence="2">The sequence shown here is derived from an EMBL/GenBank/DDBJ whole genome shotgun (WGS) entry which is preliminary data.</text>
</comment>
<dbReference type="GO" id="GO:0003964">
    <property type="term" value="F:RNA-directed DNA polymerase activity"/>
    <property type="evidence" value="ECO:0007669"/>
    <property type="project" value="UniProtKB-KW"/>
</dbReference>
<dbReference type="GO" id="GO:0006397">
    <property type="term" value="P:mRNA processing"/>
    <property type="evidence" value="ECO:0007669"/>
    <property type="project" value="InterPro"/>
</dbReference>
<keyword evidence="2" id="KW-0695">RNA-directed DNA polymerase</keyword>
<dbReference type="AlphaFoldDB" id="A0A364K2J6"/>
<dbReference type="InterPro" id="IPR051083">
    <property type="entry name" value="GrpII_Intron_Splice-Mob/Def"/>
</dbReference>
<keyword evidence="3" id="KW-1185">Reference proteome</keyword>
<dbReference type="EMBL" id="QJKK01000009">
    <property type="protein sequence ID" value="RAL22529.1"/>
    <property type="molecule type" value="Genomic_DNA"/>
</dbReference>
<evidence type="ECO:0000313" key="3">
    <source>
        <dbReference type="Proteomes" id="UP000251213"/>
    </source>
</evidence>
<evidence type="ECO:0000313" key="2">
    <source>
        <dbReference type="EMBL" id="RAL22529.1"/>
    </source>
</evidence>
<dbReference type="PANTHER" id="PTHR34047">
    <property type="entry name" value="NUCLEAR INTRON MATURASE 1, MITOCHONDRIAL-RELATED"/>
    <property type="match status" value="1"/>
</dbReference>